<evidence type="ECO:0000256" key="1">
    <source>
        <dbReference type="SAM" id="MobiDB-lite"/>
    </source>
</evidence>
<dbReference type="AlphaFoldDB" id="A0AAD7VR20"/>
<sequence>MPADVAGNARPGERYESGRTVRTGQNPKPLATVSTNVTNMTTSGSGTAARKKMAVPKVQNVFPERRDGIEQGPMRRITESSKTSATFPSRPRAQAQSPPLQFALTGKMPWYHTMISAQFPLLPASTATIPLSSSPPKKQPDSRFSPLEALDHRSLTCFSEILLPDSAGSPTQEYDDMPSDHVAYSLAFVDDYIAPPSDDVQAPTDGGMSMNIIDPETDVQPQCDSCGTRSDRALMPCKCCRDRLCEKCFGPCLANFRFPRIPKDVSGAPPRSQQGGSLLKDLCERCVRSCAGPHKRPGCRVKDSVSLSRSAKGPRRRELSRQWSHRRQLTQLSITAINATNTNSTTWSFKIITFLWRVTALTLHSFNLQHLFRSESDRLRLTDSEDYPCRRIVRSESEASVALIEHTRRARDCQFI</sequence>
<gene>
    <name evidence="2" type="ORF">POJ06DRAFT_214140</name>
</gene>
<evidence type="ECO:0000313" key="3">
    <source>
        <dbReference type="Proteomes" id="UP001217417"/>
    </source>
</evidence>
<dbReference type="Proteomes" id="UP001217417">
    <property type="component" value="Unassembled WGS sequence"/>
</dbReference>
<dbReference type="RefSeq" id="XP_056041200.1">
    <property type="nucleotide sequence ID" value="XM_056185496.1"/>
</dbReference>
<protein>
    <submittedName>
        <fullName evidence="2">Uncharacterized protein</fullName>
    </submittedName>
</protein>
<reference evidence="2" key="1">
    <citation type="submission" date="2023-03" db="EMBL/GenBank/DDBJ databases">
        <title>Near-Complete genome sequence of Lipomyces tetrasporous NRRL Y-64009, an oleaginous yeast capable of growing on lignocellulosic hydrolysates.</title>
        <authorList>
            <consortium name="Lawrence Berkeley National Laboratory"/>
            <person name="Jagtap S.S."/>
            <person name="Liu J.-J."/>
            <person name="Walukiewicz H.E."/>
            <person name="Pangilinan J."/>
            <person name="Lipzen A."/>
            <person name="Ahrendt S."/>
            <person name="Koriabine M."/>
            <person name="Cobaugh K."/>
            <person name="Salamov A."/>
            <person name="Yoshinaga Y."/>
            <person name="Ng V."/>
            <person name="Daum C."/>
            <person name="Grigoriev I.V."/>
            <person name="Slininger P.J."/>
            <person name="Dien B.S."/>
            <person name="Jin Y.-S."/>
            <person name="Rao C.V."/>
        </authorList>
    </citation>
    <scope>NUCLEOTIDE SEQUENCE</scope>
    <source>
        <strain evidence="2">NRRL Y-64009</strain>
    </source>
</reference>
<feature type="compositionally biased region" description="Low complexity" evidence="1">
    <location>
        <begin position="32"/>
        <end position="47"/>
    </location>
</feature>
<organism evidence="2 3">
    <name type="scientific">Lipomyces tetrasporus</name>
    <dbReference type="NCBI Taxonomy" id="54092"/>
    <lineage>
        <taxon>Eukaryota</taxon>
        <taxon>Fungi</taxon>
        <taxon>Dikarya</taxon>
        <taxon>Ascomycota</taxon>
        <taxon>Saccharomycotina</taxon>
        <taxon>Lipomycetes</taxon>
        <taxon>Lipomycetales</taxon>
        <taxon>Lipomycetaceae</taxon>
        <taxon>Lipomyces</taxon>
    </lineage>
</organism>
<feature type="region of interest" description="Disordered" evidence="1">
    <location>
        <begin position="67"/>
        <end position="97"/>
    </location>
</feature>
<proteinExistence type="predicted"/>
<comment type="caution">
    <text evidence="2">The sequence shown here is derived from an EMBL/GenBank/DDBJ whole genome shotgun (WGS) entry which is preliminary data.</text>
</comment>
<dbReference type="EMBL" id="JARPMG010000010">
    <property type="protein sequence ID" value="KAJ8097750.1"/>
    <property type="molecule type" value="Genomic_DNA"/>
</dbReference>
<accession>A0AAD7VR20</accession>
<dbReference type="GeneID" id="80880662"/>
<evidence type="ECO:0000313" key="2">
    <source>
        <dbReference type="EMBL" id="KAJ8097750.1"/>
    </source>
</evidence>
<name>A0AAD7VR20_9ASCO</name>
<keyword evidence="3" id="KW-1185">Reference proteome</keyword>
<feature type="region of interest" description="Disordered" evidence="1">
    <location>
        <begin position="1"/>
        <end position="51"/>
    </location>
</feature>